<keyword evidence="6 7" id="KW-0472">Membrane</keyword>
<dbReference type="PROSITE" id="PS50928">
    <property type="entry name" value="ABC_TM1"/>
    <property type="match status" value="1"/>
</dbReference>
<proteinExistence type="inferred from homology"/>
<feature type="transmembrane region" description="Helical" evidence="7">
    <location>
        <begin position="28"/>
        <end position="47"/>
    </location>
</feature>
<keyword evidence="10" id="KW-1185">Reference proteome</keyword>
<evidence type="ECO:0000256" key="3">
    <source>
        <dbReference type="ARBA" id="ARBA00022475"/>
    </source>
</evidence>
<dbReference type="OrthoDB" id="145927at2"/>
<dbReference type="PANTHER" id="PTHR30193:SF37">
    <property type="entry name" value="INNER MEMBRANE ABC TRANSPORTER PERMEASE PROTEIN YCJO"/>
    <property type="match status" value="1"/>
</dbReference>
<keyword evidence="4 7" id="KW-0812">Transmembrane</keyword>
<dbReference type="EMBL" id="QFKX01000003">
    <property type="protein sequence ID" value="PWH06108.1"/>
    <property type="molecule type" value="Genomic_DNA"/>
</dbReference>
<feature type="transmembrane region" description="Helical" evidence="7">
    <location>
        <begin position="80"/>
        <end position="107"/>
    </location>
</feature>
<keyword evidence="3" id="KW-1003">Cell membrane</keyword>
<keyword evidence="5 7" id="KW-1133">Transmembrane helix</keyword>
<comment type="subcellular location">
    <subcellularLocation>
        <location evidence="1 7">Cell membrane</location>
        <topology evidence="1 7">Multi-pass membrane protein</topology>
    </subcellularLocation>
</comment>
<evidence type="ECO:0000313" key="10">
    <source>
        <dbReference type="Proteomes" id="UP000245590"/>
    </source>
</evidence>
<evidence type="ECO:0000259" key="8">
    <source>
        <dbReference type="PROSITE" id="PS50928"/>
    </source>
</evidence>
<sequence>MSTRTSAAPRRRRAGAPSSVVRRRITPYLFLLPGFLVYGAFALYPLVRSAQFSLYDWSGIGASTFVGLGNYADLLRDGGFLAAIGNALVLIVFYALLPLAIGLVLAAVLRRAQVRGLGFFRTVIFLPQVVALVVVAVAWKHIYAPDGPLNTVLRAVGLDFLARGWLGDPGAALPAVGLIGTWLEMGLVMLLLLAGMSRIPEDLYEAARLDGAGPVREFFAITLPSVRGEIVSALVLTIIAALKTFDLVYMTTSGGPGDATTVPSYEVYRRAFELKDVGSASSVAIVLTILVFAINLLVTRIDERPERAAGGRR</sequence>
<dbReference type="GO" id="GO:0055085">
    <property type="term" value="P:transmembrane transport"/>
    <property type="evidence" value="ECO:0007669"/>
    <property type="project" value="InterPro"/>
</dbReference>
<dbReference type="InterPro" id="IPR000515">
    <property type="entry name" value="MetI-like"/>
</dbReference>
<dbReference type="InterPro" id="IPR035906">
    <property type="entry name" value="MetI-like_sf"/>
</dbReference>
<dbReference type="SUPFAM" id="SSF161098">
    <property type="entry name" value="MetI-like"/>
    <property type="match status" value="1"/>
</dbReference>
<reference evidence="9 10" key="1">
    <citation type="submission" date="2018-05" db="EMBL/GenBank/DDBJ databases">
        <title>Brachybacterium sp. M1HQ-2T, whole genome shotgun sequence.</title>
        <authorList>
            <person name="Tuo L."/>
        </authorList>
    </citation>
    <scope>NUCLEOTIDE SEQUENCE [LARGE SCALE GENOMIC DNA]</scope>
    <source>
        <strain evidence="9 10">M1HQ-2</strain>
    </source>
</reference>
<dbReference type="PANTHER" id="PTHR30193">
    <property type="entry name" value="ABC TRANSPORTER PERMEASE PROTEIN"/>
    <property type="match status" value="1"/>
</dbReference>
<evidence type="ECO:0000256" key="2">
    <source>
        <dbReference type="ARBA" id="ARBA00022448"/>
    </source>
</evidence>
<feature type="transmembrane region" description="Helical" evidence="7">
    <location>
        <begin position="218"/>
        <end position="242"/>
    </location>
</feature>
<dbReference type="InterPro" id="IPR051393">
    <property type="entry name" value="ABC_transporter_permease"/>
</dbReference>
<feature type="transmembrane region" description="Helical" evidence="7">
    <location>
        <begin position="171"/>
        <end position="197"/>
    </location>
</feature>
<dbReference type="GO" id="GO:0005886">
    <property type="term" value="C:plasma membrane"/>
    <property type="evidence" value="ECO:0007669"/>
    <property type="project" value="UniProtKB-SubCell"/>
</dbReference>
<name>A0A2U2RJR2_9MICO</name>
<comment type="caution">
    <text evidence="9">The sequence shown here is derived from an EMBL/GenBank/DDBJ whole genome shotgun (WGS) entry which is preliminary data.</text>
</comment>
<dbReference type="Proteomes" id="UP000245590">
    <property type="component" value="Unassembled WGS sequence"/>
</dbReference>
<comment type="similarity">
    <text evidence="7">Belongs to the binding-protein-dependent transport system permease family.</text>
</comment>
<evidence type="ECO:0000256" key="6">
    <source>
        <dbReference type="ARBA" id="ARBA00023136"/>
    </source>
</evidence>
<gene>
    <name evidence="9" type="ORF">DEO23_09870</name>
</gene>
<protein>
    <submittedName>
        <fullName evidence="9">Sugar ABC transporter permease</fullName>
    </submittedName>
</protein>
<feature type="transmembrane region" description="Helical" evidence="7">
    <location>
        <begin position="119"/>
        <end position="139"/>
    </location>
</feature>
<dbReference type="Gene3D" id="1.10.3720.10">
    <property type="entry name" value="MetI-like"/>
    <property type="match status" value="1"/>
</dbReference>
<dbReference type="AlphaFoldDB" id="A0A2U2RJR2"/>
<evidence type="ECO:0000313" key="9">
    <source>
        <dbReference type="EMBL" id="PWH06108.1"/>
    </source>
</evidence>
<evidence type="ECO:0000256" key="7">
    <source>
        <dbReference type="RuleBase" id="RU363032"/>
    </source>
</evidence>
<keyword evidence="2 7" id="KW-0813">Transport</keyword>
<evidence type="ECO:0000256" key="4">
    <source>
        <dbReference type="ARBA" id="ARBA00022692"/>
    </source>
</evidence>
<dbReference type="Pfam" id="PF00528">
    <property type="entry name" value="BPD_transp_1"/>
    <property type="match status" value="1"/>
</dbReference>
<accession>A0A2U2RJR2</accession>
<dbReference type="CDD" id="cd06261">
    <property type="entry name" value="TM_PBP2"/>
    <property type="match status" value="1"/>
</dbReference>
<evidence type="ECO:0000256" key="1">
    <source>
        <dbReference type="ARBA" id="ARBA00004651"/>
    </source>
</evidence>
<feature type="transmembrane region" description="Helical" evidence="7">
    <location>
        <begin position="277"/>
        <end position="298"/>
    </location>
</feature>
<dbReference type="RefSeq" id="WP_109275855.1">
    <property type="nucleotide sequence ID" value="NZ_QFKX01000003.1"/>
</dbReference>
<feature type="domain" description="ABC transmembrane type-1" evidence="8">
    <location>
        <begin position="84"/>
        <end position="298"/>
    </location>
</feature>
<evidence type="ECO:0000256" key="5">
    <source>
        <dbReference type="ARBA" id="ARBA00022989"/>
    </source>
</evidence>
<organism evidence="9 10">
    <name type="scientific">Brachybacterium endophyticum</name>
    <dbReference type="NCBI Taxonomy" id="2182385"/>
    <lineage>
        <taxon>Bacteria</taxon>
        <taxon>Bacillati</taxon>
        <taxon>Actinomycetota</taxon>
        <taxon>Actinomycetes</taxon>
        <taxon>Micrococcales</taxon>
        <taxon>Dermabacteraceae</taxon>
        <taxon>Brachybacterium</taxon>
    </lineage>
</organism>